<protein>
    <submittedName>
        <fullName evidence="2">Osmotically-inducible protein OsmY, contains BON domain</fullName>
    </submittedName>
</protein>
<feature type="domain" description="BON" evidence="1">
    <location>
        <begin position="100"/>
        <end position="168"/>
    </location>
</feature>
<feature type="domain" description="BON" evidence="1">
    <location>
        <begin position="18"/>
        <end position="86"/>
    </location>
</feature>
<proteinExistence type="predicted"/>
<dbReference type="PANTHER" id="PTHR34606:SF15">
    <property type="entry name" value="BON DOMAIN-CONTAINING PROTEIN"/>
    <property type="match status" value="1"/>
</dbReference>
<dbReference type="Pfam" id="PF04972">
    <property type="entry name" value="BON"/>
    <property type="match status" value="3"/>
</dbReference>
<evidence type="ECO:0000259" key="1">
    <source>
        <dbReference type="PROSITE" id="PS50914"/>
    </source>
</evidence>
<dbReference type="STRING" id="1058.SAMN05421783_103317"/>
<dbReference type="PROSITE" id="PS50914">
    <property type="entry name" value="BON"/>
    <property type="match status" value="3"/>
</dbReference>
<accession>A0A1H2T6C0</accession>
<organism evidence="2 3">
    <name type="scientific">Thiocapsa roseopersicina</name>
    <dbReference type="NCBI Taxonomy" id="1058"/>
    <lineage>
        <taxon>Bacteria</taxon>
        <taxon>Pseudomonadati</taxon>
        <taxon>Pseudomonadota</taxon>
        <taxon>Gammaproteobacteria</taxon>
        <taxon>Chromatiales</taxon>
        <taxon>Chromatiaceae</taxon>
        <taxon>Thiocapsa</taxon>
    </lineage>
</organism>
<dbReference type="AlphaFoldDB" id="A0A1H2T6C0"/>
<dbReference type="Gene3D" id="3.30.1340.30">
    <property type="match status" value="2"/>
</dbReference>
<dbReference type="InterPro" id="IPR051686">
    <property type="entry name" value="Lipoprotein_DolP"/>
</dbReference>
<sequence length="257" mass="27576">MTWGVLALLSASPLRADTDLATAAKVETIIALNQHLSGYSIQVLLRDGRLRIEGSVPSVIERTLAEDLAKLVANGMPVDNALDLDAPFARSPGPLTARVEDLDVATRIRERLEWQSSTSGLEVAVEIDGGIARLKGRVGSAGASDRVATLVGTTEGVREVFNYINVDPDVLTAERERQAALAEVKRSDTWIADRLEAVLRYDTTVNAGSMEVSSNDGVVLLRGTVTSLAERQVAEALAGDILGVREVESLLSFERPM</sequence>
<dbReference type="PANTHER" id="PTHR34606">
    <property type="entry name" value="BON DOMAIN-CONTAINING PROTEIN"/>
    <property type="match status" value="1"/>
</dbReference>
<evidence type="ECO:0000313" key="2">
    <source>
        <dbReference type="EMBL" id="SDW39503.1"/>
    </source>
</evidence>
<gene>
    <name evidence="2" type="ORF">SAMN05421783_103317</name>
</gene>
<dbReference type="InterPro" id="IPR007055">
    <property type="entry name" value="BON_dom"/>
</dbReference>
<evidence type="ECO:0000313" key="3">
    <source>
        <dbReference type="Proteomes" id="UP000198816"/>
    </source>
</evidence>
<dbReference type="Proteomes" id="UP000198816">
    <property type="component" value="Unassembled WGS sequence"/>
</dbReference>
<feature type="domain" description="BON" evidence="1">
    <location>
        <begin position="187"/>
        <end position="255"/>
    </location>
</feature>
<dbReference type="EMBL" id="FNNZ01000003">
    <property type="protein sequence ID" value="SDW39503.1"/>
    <property type="molecule type" value="Genomic_DNA"/>
</dbReference>
<name>A0A1H2T6C0_THIRO</name>
<keyword evidence="3" id="KW-1185">Reference proteome</keyword>
<reference evidence="3" key="1">
    <citation type="submission" date="2016-10" db="EMBL/GenBank/DDBJ databases">
        <authorList>
            <person name="Varghese N."/>
            <person name="Submissions S."/>
        </authorList>
    </citation>
    <scope>NUCLEOTIDE SEQUENCE [LARGE SCALE GENOMIC DNA]</scope>
    <source>
        <strain evidence="3">DSM 217</strain>
    </source>
</reference>